<dbReference type="RefSeq" id="WP_377563147.1">
    <property type="nucleotide sequence ID" value="NZ_JBHTJZ010000007.1"/>
</dbReference>
<comment type="caution">
    <text evidence="1">The sequence shown here is derived from an EMBL/GenBank/DDBJ whole genome shotgun (WGS) entry which is preliminary data.</text>
</comment>
<sequence length="685" mass="77758">MSTSTFQFDPIVPFFFAKEKRRDMLHALRRMKYEAGIRRFVLVFPYWYGEAKELHALEAYENFGDMLRELRETLAADDIEVGWWCAPSLRVGPQKVVESESPYYFQKVVGIDGALSRKANCPLDSNFQAQYCDYLQAVVSRGRPPVIFFEDDYQMSHHDVVGFGCFCPKHLQRFEAKTGRKMTREQLEELFRQGGDLAVQYRTLWAELMKDSLVELSERLRAAVDAIAPDTRMALCQPGVSDFDGMMTGPVARALAGSTRPLIRLFGTEYNSDAAQNLPRITFHMLYSKQVLDRDMELIHESDTFPHTRFFFSAVKLRALIAISMLYGLDGSLSYITQYTDGPLEESAYIEMIRDSRPFFTELRRTTQHYQFVGPRILYRPQSHVFRPIEGVRAPVVNAPAWVAALGSMGIPYTPGTGEGPVMACGEDVLDMSEQEITRLLQGGVFLDGAAAYHLSQAGYSDLLGVEMTGFEADERASIVHEKLTERNLWNDHTAGTTMYHTNLTGNTAYSQGLYKLIPGHDSIVLSEFVNDYEKPVSASAVMYTNRLGGRVAIIAFNLQLQWFAAVHNYKRKQQFRGIIEWLGGRSLPIFAEKDPNLFIIAKEENATGNKLAAIINMGMDTASRPSFVVDSTWRKRRAAYLNDHGDWISLPEPNWHPLDNDKFRWVCPIACSTLRPLVIKFSDE</sequence>
<name>A0ABW3HNT5_9BACL</name>
<protein>
    <submittedName>
        <fullName evidence="1">Uncharacterized protein</fullName>
    </submittedName>
</protein>
<evidence type="ECO:0000313" key="1">
    <source>
        <dbReference type="EMBL" id="MFD0959170.1"/>
    </source>
</evidence>
<organism evidence="1 2">
    <name type="scientific">Paenibacillus chungangensis</name>
    <dbReference type="NCBI Taxonomy" id="696535"/>
    <lineage>
        <taxon>Bacteria</taxon>
        <taxon>Bacillati</taxon>
        <taxon>Bacillota</taxon>
        <taxon>Bacilli</taxon>
        <taxon>Bacillales</taxon>
        <taxon>Paenibacillaceae</taxon>
        <taxon>Paenibacillus</taxon>
    </lineage>
</organism>
<gene>
    <name evidence="1" type="ORF">ACFQ2I_07190</name>
</gene>
<keyword evidence="2" id="KW-1185">Reference proteome</keyword>
<proteinExistence type="predicted"/>
<dbReference type="EMBL" id="JBHTJZ010000007">
    <property type="protein sequence ID" value="MFD0959170.1"/>
    <property type="molecule type" value="Genomic_DNA"/>
</dbReference>
<reference evidence="2" key="1">
    <citation type="journal article" date="2019" name="Int. J. Syst. Evol. Microbiol.">
        <title>The Global Catalogue of Microorganisms (GCM) 10K type strain sequencing project: providing services to taxonomists for standard genome sequencing and annotation.</title>
        <authorList>
            <consortium name="The Broad Institute Genomics Platform"/>
            <consortium name="The Broad Institute Genome Sequencing Center for Infectious Disease"/>
            <person name="Wu L."/>
            <person name="Ma J."/>
        </authorList>
    </citation>
    <scope>NUCLEOTIDE SEQUENCE [LARGE SCALE GENOMIC DNA]</scope>
    <source>
        <strain evidence="2">CCUG 59129</strain>
    </source>
</reference>
<evidence type="ECO:0000313" key="2">
    <source>
        <dbReference type="Proteomes" id="UP001596989"/>
    </source>
</evidence>
<accession>A0ABW3HNT5</accession>
<dbReference type="Proteomes" id="UP001596989">
    <property type="component" value="Unassembled WGS sequence"/>
</dbReference>